<sequence>MLTWHEISPPPPIHYHLLRRFTSQLPCSVSEFTSPSFTNPRPTPSPSLPPPSPSPAPTPTPTPADSSPAPSPETSSPSPSPAPANDAAKRRRWIANPYLVYVCGKGENFVINLGVVPRPNRACPSKHGSTIKNGDSARENKEAREGNSDFEAATAAISADFFFFFFLLFIGVLRFLVFYTSLFLTANNK</sequence>
<comment type="caution">
    <text evidence="3">The sequence shown here is derived from an EMBL/GenBank/DDBJ whole genome shotgun (WGS) entry which is preliminary data.</text>
</comment>
<feature type="compositionally biased region" description="Polar residues" evidence="1">
    <location>
        <begin position="29"/>
        <end position="39"/>
    </location>
</feature>
<feature type="compositionally biased region" description="Low complexity" evidence="1">
    <location>
        <begin position="63"/>
        <end position="77"/>
    </location>
</feature>
<organism evidence="3 4">
    <name type="scientific">Crotalaria pallida</name>
    <name type="common">Smooth rattlebox</name>
    <name type="synonym">Crotalaria striata</name>
    <dbReference type="NCBI Taxonomy" id="3830"/>
    <lineage>
        <taxon>Eukaryota</taxon>
        <taxon>Viridiplantae</taxon>
        <taxon>Streptophyta</taxon>
        <taxon>Embryophyta</taxon>
        <taxon>Tracheophyta</taxon>
        <taxon>Spermatophyta</taxon>
        <taxon>Magnoliopsida</taxon>
        <taxon>eudicotyledons</taxon>
        <taxon>Gunneridae</taxon>
        <taxon>Pentapetalae</taxon>
        <taxon>rosids</taxon>
        <taxon>fabids</taxon>
        <taxon>Fabales</taxon>
        <taxon>Fabaceae</taxon>
        <taxon>Papilionoideae</taxon>
        <taxon>50 kb inversion clade</taxon>
        <taxon>genistoids sensu lato</taxon>
        <taxon>core genistoids</taxon>
        <taxon>Crotalarieae</taxon>
        <taxon>Crotalaria</taxon>
    </lineage>
</organism>
<feature type="transmembrane region" description="Helical" evidence="2">
    <location>
        <begin position="161"/>
        <end position="184"/>
    </location>
</feature>
<feature type="compositionally biased region" description="Pro residues" evidence="1">
    <location>
        <begin position="41"/>
        <end position="62"/>
    </location>
</feature>
<name>A0AAN9EJT7_CROPI</name>
<reference evidence="3 4" key="1">
    <citation type="submission" date="2024-01" db="EMBL/GenBank/DDBJ databases">
        <title>The genomes of 5 underutilized Papilionoideae crops provide insights into root nodulation and disease resistanc.</title>
        <authorList>
            <person name="Yuan L."/>
        </authorList>
    </citation>
    <scope>NUCLEOTIDE SEQUENCE [LARGE SCALE GENOMIC DNA]</scope>
    <source>
        <strain evidence="3">ZHUSHIDOU_FW_LH</strain>
        <tissue evidence="3">Leaf</tissue>
    </source>
</reference>
<dbReference type="EMBL" id="JAYWIO010000005">
    <property type="protein sequence ID" value="KAK7258568.1"/>
    <property type="molecule type" value="Genomic_DNA"/>
</dbReference>
<protein>
    <submittedName>
        <fullName evidence="3">Uncharacterized protein</fullName>
    </submittedName>
</protein>
<keyword evidence="2" id="KW-0472">Membrane</keyword>
<evidence type="ECO:0000256" key="1">
    <source>
        <dbReference type="SAM" id="MobiDB-lite"/>
    </source>
</evidence>
<gene>
    <name evidence="3" type="ORF">RIF29_24148</name>
</gene>
<dbReference type="AlphaFoldDB" id="A0AAN9EJT7"/>
<accession>A0AAN9EJT7</accession>
<keyword evidence="4" id="KW-1185">Reference proteome</keyword>
<dbReference type="Proteomes" id="UP001372338">
    <property type="component" value="Unassembled WGS sequence"/>
</dbReference>
<evidence type="ECO:0000313" key="4">
    <source>
        <dbReference type="Proteomes" id="UP001372338"/>
    </source>
</evidence>
<keyword evidence="2" id="KW-0812">Transmembrane</keyword>
<proteinExistence type="predicted"/>
<evidence type="ECO:0000256" key="2">
    <source>
        <dbReference type="SAM" id="Phobius"/>
    </source>
</evidence>
<feature type="region of interest" description="Disordered" evidence="1">
    <location>
        <begin position="29"/>
        <end position="87"/>
    </location>
</feature>
<evidence type="ECO:0000313" key="3">
    <source>
        <dbReference type="EMBL" id="KAK7258568.1"/>
    </source>
</evidence>
<keyword evidence="2" id="KW-1133">Transmembrane helix</keyword>